<evidence type="ECO:0000256" key="4">
    <source>
        <dbReference type="ARBA" id="ARBA00023136"/>
    </source>
</evidence>
<evidence type="ECO:0000259" key="6">
    <source>
        <dbReference type="Pfam" id="PF13664"/>
    </source>
</evidence>
<feature type="transmembrane region" description="Helical" evidence="5">
    <location>
        <begin position="119"/>
        <end position="139"/>
    </location>
</feature>
<feature type="transmembrane region" description="Helical" evidence="5">
    <location>
        <begin position="73"/>
        <end position="91"/>
    </location>
</feature>
<comment type="subcellular location">
    <subcellularLocation>
        <location evidence="1">Membrane</location>
    </subcellularLocation>
</comment>
<accession>A0A975TZT9</accession>
<keyword evidence="3 5" id="KW-1133">Transmembrane helix</keyword>
<dbReference type="Pfam" id="PF13664">
    <property type="entry name" value="DUF4149"/>
    <property type="match status" value="1"/>
</dbReference>
<reference evidence="7" key="1">
    <citation type="submission" date="2021-06" db="EMBL/GenBank/DDBJ databases">
        <title>Elioraea tepida, sp. nov., a moderately thermophilic aerobic anoxygenic phototrophic bacterium isolated from an alkaline siliceous hot spring mat community in Yellowstone National Park, WY, USA.</title>
        <authorList>
            <person name="Saini M.K."/>
            <person name="Yoshida S."/>
            <person name="Sebastian A."/>
            <person name="Hirose S."/>
            <person name="Hara E."/>
            <person name="Tamaki H."/>
            <person name="Soulier N.T."/>
            <person name="Albert I."/>
            <person name="Hanada S."/>
            <person name="Bryant D.A."/>
            <person name="Tank M."/>
        </authorList>
    </citation>
    <scope>NUCLEOTIDE SEQUENCE</scope>
    <source>
        <strain evidence="7">MS-P2</strain>
    </source>
</reference>
<dbReference type="KEGG" id="elio:KO353_09510"/>
<evidence type="ECO:0000256" key="5">
    <source>
        <dbReference type="SAM" id="Phobius"/>
    </source>
</evidence>
<evidence type="ECO:0000256" key="2">
    <source>
        <dbReference type="ARBA" id="ARBA00022692"/>
    </source>
</evidence>
<feature type="transmembrane region" description="Helical" evidence="5">
    <location>
        <begin position="47"/>
        <end position="67"/>
    </location>
</feature>
<dbReference type="Proteomes" id="UP000694001">
    <property type="component" value="Chromosome"/>
</dbReference>
<evidence type="ECO:0000313" key="7">
    <source>
        <dbReference type="EMBL" id="QXM23565.1"/>
    </source>
</evidence>
<sequence length="140" mass="14725">MTLFTASVALFATALLLGGMVMFAAVVAPVVFRALEPAPAGRFLRQFFPLYYVYGAALAGAAAFAFVPLAWEAAVVMAVVAAGFVFARQGLMPRINAYRDAELAGDEGAKKPFARLHGLSVAINLAQMLLVAAVLITFAL</sequence>
<proteinExistence type="predicted"/>
<dbReference type="AlphaFoldDB" id="A0A975TZT9"/>
<dbReference type="InterPro" id="IPR025423">
    <property type="entry name" value="TMEM205-like"/>
</dbReference>
<gene>
    <name evidence="7" type="ORF">KO353_09510</name>
</gene>
<feature type="domain" description="TMEM205-like" evidence="6">
    <location>
        <begin position="12"/>
        <end position="100"/>
    </location>
</feature>
<evidence type="ECO:0000256" key="3">
    <source>
        <dbReference type="ARBA" id="ARBA00022989"/>
    </source>
</evidence>
<keyword evidence="8" id="KW-1185">Reference proteome</keyword>
<dbReference type="RefSeq" id="WP_218284432.1">
    <property type="nucleotide sequence ID" value="NZ_CP076448.1"/>
</dbReference>
<dbReference type="EMBL" id="CP076448">
    <property type="protein sequence ID" value="QXM23565.1"/>
    <property type="molecule type" value="Genomic_DNA"/>
</dbReference>
<keyword evidence="4 5" id="KW-0472">Membrane</keyword>
<evidence type="ECO:0000256" key="1">
    <source>
        <dbReference type="ARBA" id="ARBA00004370"/>
    </source>
</evidence>
<organism evidence="7 8">
    <name type="scientific">Elioraea tepida</name>
    <dbReference type="NCBI Taxonomy" id="2843330"/>
    <lineage>
        <taxon>Bacteria</taxon>
        <taxon>Pseudomonadati</taxon>
        <taxon>Pseudomonadota</taxon>
        <taxon>Alphaproteobacteria</taxon>
        <taxon>Acetobacterales</taxon>
        <taxon>Elioraeaceae</taxon>
        <taxon>Elioraea</taxon>
    </lineage>
</organism>
<protein>
    <submittedName>
        <fullName evidence="7">DUF4149 domain-containing protein</fullName>
    </submittedName>
</protein>
<feature type="transmembrane region" description="Helical" evidence="5">
    <location>
        <begin position="6"/>
        <end position="35"/>
    </location>
</feature>
<name>A0A975TZT9_9PROT</name>
<evidence type="ECO:0000313" key="8">
    <source>
        <dbReference type="Proteomes" id="UP000694001"/>
    </source>
</evidence>
<keyword evidence="2 5" id="KW-0812">Transmembrane</keyword>
<dbReference type="GO" id="GO:0016020">
    <property type="term" value="C:membrane"/>
    <property type="evidence" value="ECO:0007669"/>
    <property type="project" value="UniProtKB-SubCell"/>
</dbReference>